<evidence type="ECO:0000256" key="5">
    <source>
        <dbReference type="ARBA" id="ARBA00022475"/>
    </source>
</evidence>
<keyword evidence="7" id="KW-0029">Amino-acid transport</keyword>
<evidence type="ECO:0000256" key="10">
    <source>
        <dbReference type="RuleBase" id="RU363032"/>
    </source>
</evidence>
<organism evidence="12 13">
    <name type="scientific">Candidatus Rhodobacter oscarellae</name>
    <dbReference type="NCBI Taxonomy" id="1675527"/>
    <lineage>
        <taxon>Bacteria</taxon>
        <taxon>Pseudomonadati</taxon>
        <taxon>Pseudomonadota</taxon>
        <taxon>Alphaproteobacteria</taxon>
        <taxon>Rhodobacterales</taxon>
        <taxon>Rhodobacter group</taxon>
        <taxon>Rhodobacter</taxon>
    </lineage>
</organism>
<keyword evidence="9 10" id="KW-0472">Membrane</keyword>
<dbReference type="GO" id="GO:0006865">
    <property type="term" value="P:amino acid transport"/>
    <property type="evidence" value="ECO:0007669"/>
    <property type="project" value="UniProtKB-KW"/>
</dbReference>
<dbReference type="PROSITE" id="PS50928">
    <property type="entry name" value="ABC_TM1"/>
    <property type="match status" value="1"/>
</dbReference>
<evidence type="ECO:0000256" key="6">
    <source>
        <dbReference type="ARBA" id="ARBA00022692"/>
    </source>
</evidence>
<evidence type="ECO:0000256" key="4">
    <source>
        <dbReference type="ARBA" id="ARBA00022448"/>
    </source>
</evidence>
<dbReference type="OrthoDB" id="9814550at2"/>
<evidence type="ECO:0000256" key="8">
    <source>
        <dbReference type="ARBA" id="ARBA00022989"/>
    </source>
</evidence>
<evidence type="ECO:0000313" key="13">
    <source>
        <dbReference type="Proteomes" id="UP000037178"/>
    </source>
</evidence>
<comment type="similarity">
    <text evidence="3">Belongs to the binding-protein-dependent transport system permease family. HisMQ subfamily.</text>
</comment>
<evidence type="ECO:0000256" key="9">
    <source>
        <dbReference type="ARBA" id="ARBA00023136"/>
    </source>
</evidence>
<evidence type="ECO:0000259" key="11">
    <source>
        <dbReference type="PROSITE" id="PS50928"/>
    </source>
</evidence>
<dbReference type="InterPro" id="IPR035906">
    <property type="entry name" value="MetI-like_sf"/>
</dbReference>
<evidence type="ECO:0000256" key="2">
    <source>
        <dbReference type="ARBA" id="ARBA00004429"/>
    </source>
</evidence>
<sequence>MNHNWNFASVFAYWEVLAVGLWGTLVLFVICTGLGLSGGLIMGMLRYSKSRWVNYPARLYVEVFRNTPVLVQIIWFFFALPVLTGIEVTPFLAAILGITLNTIAFSAEVFRGGIQSIEREQWEAGKAIGMSYGQTMRRVILPQALKRMLPPLTSRGIEVFKMSTLASVVAYPETLQQAKLIASYEYNPIEAYTVVALIFFVVLLPMVQLTYVLERRFGKSDA</sequence>
<keyword evidence="13" id="KW-1185">Reference proteome</keyword>
<comment type="subcellular location">
    <subcellularLocation>
        <location evidence="2">Cell inner membrane</location>
        <topology evidence="2">Multi-pass membrane protein</topology>
    </subcellularLocation>
    <subcellularLocation>
        <location evidence="10">Cell membrane</location>
        <topology evidence="10">Multi-pass membrane protein</topology>
    </subcellularLocation>
</comment>
<evidence type="ECO:0000256" key="1">
    <source>
        <dbReference type="ARBA" id="ARBA00003159"/>
    </source>
</evidence>
<dbReference type="PANTHER" id="PTHR30614">
    <property type="entry name" value="MEMBRANE COMPONENT OF AMINO ACID ABC TRANSPORTER"/>
    <property type="match status" value="1"/>
</dbReference>
<dbReference type="Proteomes" id="UP000037178">
    <property type="component" value="Unassembled WGS sequence"/>
</dbReference>
<dbReference type="RefSeq" id="WP_049644970.1">
    <property type="nucleotide sequence ID" value="NZ_LFTY01000002.1"/>
</dbReference>
<keyword evidence="5" id="KW-1003">Cell membrane</keyword>
<dbReference type="EMBL" id="LFTY01000002">
    <property type="protein sequence ID" value="KMW59499.1"/>
    <property type="molecule type" value="Genomic_DNA"/>
</dbReference>
<dbReference type="GO" id="GO:0022857">
    <property type="term" value="F:transmembrane transporter activity"/>
    <property type="evidence" value="ECO:0007669"/>
    <property type="project" value="InterPro"/>
</dbReference>
<dbReference type="PANTHER" id="PTHR30614:SF20">
    <property type="entry name" value="GLUTAMINE TRANSPORT SYSTEM PERMEASE PROTEIN GLNP"/>
    <property type="match status" value="1"/>
</dbReference>
<keyword evidence="8 10" id="KW-1133">Transmembrane helix</keyword>
<keyword evidence="4 10" id="KW-0813">Transport</keyword>
<dbReference type="NCBIfam" id="TIGR01726">
    <property type="entry name" value="HEQRo_perm_3TM"/>
    <property type="match status" value="1"/>
</dbReference>
<name>A0A0J9ECP8_9RHOB</name>
<dbReference type="STRING" id="1675527.AIOL_004481"/>
<feature type="transmembrane region" description="Helical" evidence="10">
    <location>
        <begin position="20"/>
        <end position="42"/>
    </location>
</feature>
<dbReference type="InterPro" id="IPR000515">
    <property type="entry name" value="MetI-like"/>
</dbReference>
<dbReference type="AlphaFoldDB" id="A0A0J9ECP8"/>
<evidence type="ECO:0000313" key="12">
    <source>
        <dbReference type="EMBL" id="KMW59499.1"/>
    </source>
</evidence>
<dbReference type="InterPro" id="IPR010065">
    <property type="entry name" value="AA_ABC_transptr_permease_3TM"/>
</dbReference>
<feature type="transmembrane region" description="Helical" evidence="10">
    <location>
        <begin position="191"/>
        <end position="213"/>
    </location>
</feature>
<evidence type="ECO:0000256" key="3">
    <source>
        <dbReference type="ARBA" id="ARBA00010072"/>
    </source>
</evidence>
<dbReference type="GO" id="GO:0043190">
    <property type="term" value="C:ATP-binding cassette (ABC) transporter complex"/>
    <property type="evidence" value="ECO:0007669"/>
    <property type="project" value="InterPro"/>
</dbReference>
<dbReference type="Gene3D" id="1.10.3720.10">
    <property type="entry name" value="MetI-like"/>
    <property type="match status" value="1"/>
</dbReference>
<dbReference type="InterPro" id="IPR043429">
    <property type="entry name" value="ArtM/GltK/GlnP/TcyL/YhdX-like"/>
</dbReference>
<protein>
    <submittedName>
        <fullName evidence="12">Glutamine transport system permease protein GlnP</fullName>
    </submittedName>
</protein>
<proteinExistence type="inferred from homology"/>
<accession>A0A0J9ECP8</accession>
<dbReference type="Pfam" id="PF00528">
    <property type="entry name" value="BPD_transp_1"/>
    <property type="match status" value="1"/>
</dbReference>
<comment type="caution">
    <text evidence="12">The sequence shown here is derived from an EMBL/GenBank/DDBJ whole genome shotgun (WGS) entry which is preliminary data.</text>
</comment>
<keyword evidence="6 10" id="KW-0812">Transmembrane</keyword>
<dbReference type="CDD" id="cd06261">
    <property type="entry name" value="TM_PBP2"/>
    <property type="match status" value="1"/>
</dbReference>
<gene>
    <name evidence="12" type="ORF">AIOL_004481</name>
</gene>
<evidence type="ECO:0000256" key="7">
    <source>
        <dbReference type="ARBA" id="ARBA00022970"/>
    </source>
</evidence>
<dbReference type="PATRIC" id="fig|1675527.3.peg.4688"/>
<feature type="domain" description="ABC transmembrane type-1" evidence="11">
    <location>
        <begin position="21"/>
        <end position="210"/>
    </location>
</feature>
<dbReference type="SUPFAM" id="SSF161098">
    <property type="entry name" value="MetI-like"/>
    <property type="match status" value="1"/>
</dbReference>
<reference evidence="12 13" key="1">
    <citation type="submission" date="2015-06" db="EMBL/GenBank/DDBJ databases">
        <title>Draft genome sequence of an Alphaproteobacteria species associated to the Mediterranean sponge Oscarella lobularis.</title>
        <authorList>
            <person name="Jourda C."/>
            <person name="Santini S."/>
            <person name="Claverie J.-M."/>
        </authorList>
    </citation>
    <scope>NUCLEOTIDE SEQUENCE [LARGE SCALE GENOMIC DNA]</scope>
    <source>
        <strain evidence="12">IGS</strain>
    </source>
</reference>
<comment type="function">
    <text evidence="1">Part of the binding-protein-dependent transport system for glutamine; probably responsible for the translocation of the substrate across the membrane.</text>
</comment>